<reference evidence="14" key="1">
    <citation type="submission" date="2021-01" db="UniProtKB">
        <authorList>
            <consortium name="EnsemblMetazoa"/>
        </authorList>
    </citation>
    <scope>IDENTIFICATION</scope>
</reference>
<comment type="catalytic activity">
    <reaction evidence="11">
        <text>a cytidine in tRNA + acetyl-CoA + ATP + H2O = an N(4)-acetylcytidine in tRNA + ADP + phosphate + CoA + H(+)</text>
        <dbReference type="Rhea" id="RHEA:53876"/>
        <dbReference type="Rhea" id="RHEA-COMP:13670"/>
        <dbReference type="Rhea" id="RHEA-COMP:13671"/>
        <dbReference type="ChEBI" id="CHEBI:15377"/>
        <dbReference type="ChEBI" id="CHEBI:15378"/>
        <dbReference type="ChEBI" id="CHEBI:30616"/>
        <dbReference type="ChEBI" id="CHEBI:43474"/>
        <dbReference type="ChEBI" id="CHEBI:57287"/>
        <dbReference type="ChEBI" id="CHEBI:57288"/>
        <dbReference type="ChEBI" id="CHEBI:74900"/>
        <dbReference type="ChEBI" id="CHEBI:82748"/>
        <dbReference type="ChEBI" id="CHEBI:456216"/>
    </reaction>
</comment>
<dbReference type="InterPro" id="IPR007807">
    <property type="entry name" value="TcmA/NAT10_helicase"/>
</dbReference>
<dbReference type="InterPro" id="IPR032672">
    <property type="entry name" value="TmcA/NAT10/Kre33"/>
</dbReference>
<dbReference type="OMA" id="HLHYIMS"/>
<dbReference type="FunFam" id="3.40.50.11040:FF:000002">
    <property type="entry name" value="RNA cytidine acetyltransferase"/>
    <property type="match status" value="1"/>
</dbReference>
<evidence type="ECO:0000256" key="3">
    <source>
        <dbReference type="ARBA" id="ARBA00022679"/>
    </source>
</evidence>
<dbReference type="GO" id="GO:1904812">
    <property type="term" value="P:rRNA acetylation involved in maturation of SSU-rRNA"/>
    <property type="evidence" value="ECO:0007669"/>
    <property type="project" value="InterPro"/>
</dbReference>
<dbReference type="InterPro" id="IPR013562">
    <property type="entry name" value="TmcA/NAT10_N"/>
</dbReference>
<evidence type="ECO:0000256" key="12">
    <source>
        <dbReference type="SAM" id="MobiDB-lite"/>
    </source>
</evidence>
<dbReference type="GeneID" id="111249961"/>
<dbReference type="InterPro" id="IPR027417">
    <property type="entry name" value="P-loop_NTPase"/>
</dbReference>
<evidence type="ECO:0000259" key="13">
    <source>
        <dbReference type="PROSITE" id="PS51186"/>
    </source>
</evidence>
<dbReference type="Proteomes" id="UP000594260">
    <property type="component" value="Unplaced"/>
</dbReference>
<keyword evidence="3 11" id="KW-0808">Transferase</keyword>
<dbReference type="InterPro" id="IPR027992">
    <property type="entry name" value="tRNA_bind_dom"/>
</dbReference>
<evidence type="ECO:0000256" key="7">
    <source>
        <dbReference type="ARBA" id="ARBA00023242"/>
    </source>
</evidence>
<dbReference type="Gene3D" id="3.40.50.11040">
    <property type="match status" value="1"/>
</dbReference>
<comment type="subcellular location">
    <subcellularLocation>
        <location evidence="1 11">Nucleus</location>
        <location evidence="1 11">Nucleolus</location>
    </subcellularLocation>
</comment>
<dbReference type="Pfam" id="PF13718">
    <property type="entry name" value="GNAT_acetyltr_2"/>
    <property type="match status" value="1"/>
</dbReference>
<dbReference type="FunCoup" id="A0A7M7KFA1">
    <property type="interactions" value="1581"/>
</dbReference>
<evidence type="ECO:0000256" key="4">
    <source>
        <dbReference type="ARBA" id="ARBA00022694"/>
    </source>
</evidence>
<dbReference type="PANTHER" id="PTHR10925">
    <property type="entry name" value="N-ACETYLTRANSFERASE 10"/>
    <property type="match status" value="1"/>
</dbReference>
<evidence type="ECO:0000256" key="11">
    <source>
        <dbReference type="HAMAP-Rule" id="MF_03211"/>
    </source>
</evidence>
<dbReference type="FunFam" id="3.40.50.300:FF:002218">
    <property type="entry name" value="tRNA(Met) cytidine acetyltransferase TmcA"/>
    <property type="match status" value="1"/>
</dbReference>
<dbReference type="RefSeq" id="XP_022660203.1">
    <property type="nucleotide sequence ID" value="XM_022804468.1"/>
</dbReference>
<dbReference type="EC" id="2.3.1.-" evidence="11"/>
<organism evidence="14 15">
    <name type="scientific">Varroa destructor</name>
    <name type="common">Honeybee mite</name>
    <dbReference type="NCBI Taxonomy" id="109461"/>
    <lineage>
        <taxon>Eukaryota</taxon>
        <taxon>Metazoa</taxon>
        <taxon>Ecdysozoa</taxon>
        <taxon>Arthropoda</taxon>
        <taxon>Chelicerata</taxon>
        <taxon>Arachnida</taxon>
        <taxon>Acari</taxon>
        <taxon>Parasitiformes</taxon>
        <taxon>Mesostigmata</taxon>
        <taxon>Gamasina</taxon>
        <taxon>Dermanyssoidea</taxon>
        <taxon>Varroidae</taxon>
        <taxon>Varroa</taxon>
    </lineage>
</organism>
<evidence type="ECO:0000256" key="9">
    <source>
        <dbReference type="ARBA" id="ARBA00052133"/>
    </source>
</evidence>
<feature type="binding site" evidence="11">
    <location>
        <begin position="645"/>
        <end position="647"/>
    </location>
    <ligand>
        <name>acetyl-CoA</name>
        <dbReference type="ChEBI" id="CHEBI:57288"/>
    </ligand>
</feature>
<feature type="domain" description="N-acetyltransferase" evidence="13">
    <location>
        <begin position="576"/>
        <end position="774"/>
    </location>
</feature>
<evidence type="ECO:0000256" key="1">
    <source>
        <dbReference type="ARBA" id="ARBA00004604"/>
    </source>
</evidence>
<dbReference type="RefSeq" id="XP_022660204.1">
    <property type="nucleotide sequence ID" value="XM_022804469.1"/>
</dbReference>
<dbReference type="InParanoid" id="A0A7M7KFA1"/>
<feature type="compositionally biased region" description="Basic and acidic residues" evidence="12">
    <location>
        <begin position="1"/>
        <end position="10"/>
    </location>
</feature>
<name>A0A7M7KFA1_VARDE</name>
<keyword evidence="2 11" id="KW-0698">rRNA processing</keyword>
<feature type="binding site" evidence="11">
    <location>
        <position position="481"/>
    </location>
    <ligand>
        <name>ATP</name>
        <dbReference type="ChEBI" id="CHEBI:30616"/>
    </ligand>
</feature>
<dbReference type="Pfam" id="PF08351">
    <property type="entry name" value="TmcA_N"/>
    <property type="match status" value="1"/>
</dbReference>
<dbReference type="KEGG" id="vde:111249961"/>
<comment type="caution">
    <text evidence="11">Lacks conserved residue(s) required for the propagation of feature annotation.</text>
</comment>
<dbReference type="SUPFAM" id="SSF55729">
    <property type="entry name" value="Acyl-CoA N-acyltransferases (Nat)"/>
    <property type="match status" value="1"/>
</dbReference>
<dbReference type="GO" id="GO:1990883">
    <property type="term" value="F:18S rRNA cytidine N-acetyltransferase activity"/>
    <property type="evidence" value="ECO:0007669"/>
    <property type="project" value="TreeGrafter"/>
</dbReference>
<dbReference type="InterPro" id="IPR033688">
    <property type="entry name" value="NAT10"/>
</dbReference>
<dbReference type="GO" id="GO:0051391">
    <property type="term" value="P:tRNA acetylation"/>
    <property type="evidence" value="ECO:0007669"/>
    <property type="project" value="UniProtKB-UniRule"/>
</dbReference>
<dbReference type="EnsemblMetazoa" id="XM_022804468">
    <property type="protein sequence ID" value="XP_022660203"/>
    <property type="gene ID" value="LOC111249961"/>
</dbReference>
<dbReference type="PROSITE" id="PS51186">
    <property type="entry name" value="GNAT"/>
    <property type="match status" value="1"/>
</dbReference>
<evidence type="ECO:0000313" key="15">
    <source>
        <dbReference type="Proteomes" id="UP000594260"/>
    </source>
</evidence>
<proteinExistence type="inferred from homology"/>
<dbReference type="GO" id="GO:0000049">
    <property type="term" value="F:tRNA binding"/>
    <property type="evidence" value="ECO:0007669"/>
    <property type="project" value="TreeGrafter"/>
</dbReference>
<keyword evidence="15" id="KW-1185">Reference proteome</keyword>
<feature type="binding site" evidence="11">
    <location>
        <begin position="652"/>
        <end position="658"/>
    </location>
    <ligand>
        <name>acetyl-CoA</name>
        <dbReference type="ChEBI" id="CHEBI:57288"/>
    </ligand>
</feature>
<evidence type="ECO:0000256" key="2">
    <source>
        <dbReference type="ARBA" id="ARBA00022552"/>
    </source>
</evidence>
<dbReference type="CDD" id="cd04301">
    <property type="entry name" value="NAT_SF"/>
    <property type="match status" value="1"/>
</dbReference>
<evidence type="ECO:0000256" key="5">
    <source>
        <dbReference type="ARBA" id="ARBA00022741"/>
    </source>
</evidence>
<dbReference type="OrthoDB" id="10067491at2759"/>
<dbReference type="GO" id="GO:0005524">
    <property type="term" value="F:ATP binding"/>
    <property type="evidence" value="ECO:0007669"/>
    <property type="project" value="UniProtKB-UniRule"/>
</dbReference>
<dbReference type="EnsemblMetazoa" id="XM_022804467">
    <property type="protein sequence ID" value="XP_022660202"/>
    <property type="gene ID" value="LOC111249961"/>
</dbReference>
<dbReference type="Pfam" id="PF13725">
    <property type="entry name" value="tRNA_bind_2"/>
    <property type="match status" value="1"/>
</dbReference>
<comment type="catalytic activity">
    <reaction evidence="9 11">
        <text>a cytidine in 18S rRNA + acetyl-CoA + ATP + H2O = an N(4)-acetylcytidine in 18S rRNA + ADP + phosphate + CoA + H(+)</text>
        <dbReference type="Rhea" id="RHEA:51424"/>
        <dbReference type="Rhea" id="RHEA-COMP:13575"/>
        <dbReference type="Rhea" id="RHEA-COMP:13576"/>
        <dbReference type="ChEBI" id="CHEBI:15377"/>
        <dbReference type="ChEBI" id="CHEBI:15378"/>
        <dbReference type="ChEBI" id="CHEBI:30616"/>
        <dbReference type="ChEBI" id="CHEBI:43474"/>
        <dbReference type="ChEBI" id="CHEBI:57287"/>
        <dbReference type="ChEBI" id="CHEBI:57288"/>
        <dbReference type="ChEBI" id="CHEBI:74900"/>
        <dbReference type="ChEBI" id="CHEBI:82748"/>
        <dbReference type="ChEBI" id="CHEBI:456216"/>
    </reaction>
</comment>
<evidence type="ECO:0000256" key="8">
    <source>
        <dbReference type="ARBA" id="ARBA00023315"/>
    </source>
</evidence>
<feature type="region of interest" description="Disordered" evidence="12">
    <location>
        <begin position="1"/>
        <end position="22"/>
    </location>
</feature>
<accession>A0A7M7KFA1</accession>
<comment type="function">
    <text evidence="11">RNA cytidine acetyltransferase with specificity toward both 18S rRNA and tRNAs. Catalyzes the formation of N(4)-acetylcytidine (ac4C) in 18S rRNA. Required for early nucleolar cleavages of precursor rRNA at sites A0, A1 and A2 during 18S rRNA synthesis. Catalyzes the formation of ac4C in serine and leucine tRNAs. Requires a tRNA-binding adapter protein for full tRNA acetyltransferase activity but not for 18S rRNA acetylation.</text>
</comment>
<evidence type="ECO:0000256" key="6">
    <source>
        <dbReference type="ARBA" id="ARBA00022840"/>
    </source>
</evidence>
<dbReference type="PANTHER" id="PTHR10925:SF5">
    <property type="entry name" value="RNA CYTIDINE ACETYLTRANSFERASE"/>
    <property type="match status" value="1"/>
</dbReference>
<dbReference type="Gene3D" id="3.40.50.300">
    <property type="entry name" value="P-loop containing nucleotide triphosphate hydrolases"/>
    <property type="match status" value="1"/>
</dbReference>
<evidence type="ECO:0000256" key="10">
    <source>
        <dbReference type="ARBA" id="ARBA00068357"/>
    </source>
</evidence>
<dbReference type="HAMAP" id="MF_03211">
    <property type="entry name" value="RNA_acetyltr_Nat10"/>
    <property type="match status" value="1"/>
</dbReference>
<protein>
    <recommendedName>
        <fullName evidence="10 11">RNA cytidine acetyltransferase</fullName>
        <ecNumber evidence="11">2.3.1.-</ecNumber>
    </recommendedName>
    <alternativeName>
        <fullName evidence="11">18S rRNA cytosine acetyltransferase</fullName>
    </alternativeName>
</protein>
<dbReference type="GO" id="GO:0005730">
    <property type="term" value="C:nucleolus"/>
    <property type="evidence" value="ECO:0007669"/>
    <property type="project" value="UniProtKB-SubCell"/>
</dbReference>
<feature type="binding site" evidence="11">
    <location>
        <begin position="303"/>
        <end position="312"/>
    </location>
    <ligand>
        <name>ATP</name>
        <dbReference type="ChEBI" id="CHEBI:30616"/>
    </ligand>
</feature>
<keyword evidence="4 11" id="KW-0819">tRNA processing</keyword>
<dbReference type="Pfam" id="PF05127">
    <property type="entry name" value="NAT10_TcmA_helicase"/>
    <property type="match status" value="1"/>
</dbReference>
<dbReference type="InterPro" id="IPR016181">
    <property type="entry name" value="Acyl_CoA_acyltransferase"/>
</dbReference>
<keyword evidence="5 11" id="KW-0547">Nucleotide-binding</keyword>
<dbReference type="Gene3D" id="3.40.630.30">
    <property type="match status" value="1"/>
</dbReference>
<keyword evidence="8 11" id="KW-0012">Acyltransferase</keyword>
<comment type="similarity">
    <text evidence="11">Belongs to the RNA cytidine acetyltransferase family. NAT10 subfamily.</text>
</comment>
<dbReference type="GO" id="GO:0030686">
    <property type="term" value="C:90S preribosome"/>
    <property type="evidence" value="ECO:0007669"/>
    <property type="project" value="TreeGrafter"/>
</dbReference>
<keyword evidence="7 11" id="KW-0539">Nucleus</keyword>
<keyword evidence="6 11" id="KW-0067">ATP-binding</keyword>
<dbReference type="EnsemblMetazoa" id="XM_022804469">
    <property type="protein sequence ID" value="XP_022660204"/>
    <property type="gene ID" value="LOC111249961"/>
</dbReference>
<sequence length="1049" mass="117844">MVEKDDHTHTGDSGGTSRISTMKRKKIDNRIRVLIENGVALKHRGMFVVVGQKARDQVVFLHHMLSKSIVKARPSVLWCYKKNLGFTTHRQKRMKEIQRRVRSGTLDVNEQDPFELFVASTQIRYTYYNETHKILGQTFGMLVLQDFEAITPNILARTVETVEGGGLICILLHSINSLKQLYTMTMDVHSRYRTEVHTRVVNRFNERFLLSLADHTTCLVVDDKLNILPLSSRAAEVSPVIPANDNEENSELTELKASLANSPVSSIAVQCATTSQIQALILMLDVLAQKSSRATVALTAARGRGKSAALGLAIAAGLATGYCSIFVTAPSPENLKTLFEFIIKGLDAMKYEQHSDYDVVQSTNPEFKKSIVRIVMHVHEQPRQIVQYIHPQDYKYAANAELLIIDEAAAIPLPLVKNLMGPFMVFLSSTINGYEGTGRSLSLKLIAQLRKDSASAGGQANSETLGGARFLKEFHLEESIRYKPGDQCEAWLNQLLCLDATTDRYFGASVGSGCPPPQDCQLFYVNRDTLFSYHKVSEAFLQELVGLYVASHYKNSPNDLQLLSDAPAHHLFVLLAPVGKNSKSELPQVLCVIQLCYEGGISESSATSHLSRDQQPSGDLIPWTVAQQFQDANFARLSGARIVRIATHPDYQSMGYGKQAMQQLIQFFQGYHLSLSEEKGVGSVDPEAQILDELTEASTDLLRERIEPRRSLPPLLLRLDEFKPRQLDYVGVSFGLTNSLFKFWKSLGFSPVYVRQTANELTGEHSSIMVKALDDNSTWLSLLFKDFRKRFAALLGFQLSALDSKLASSVIVNPICREASGSLSVEDLNREFSSYDIKRLEQYCNNLADHHLIMDMVPVLARWFFLGQMDTNGNETFHLSLVQQCILLAVGLQHCTVEAIAANLDIDRVQCLGLFNRTIRKFLTRFQRILETQIVSQEFDTNSHSTVNKGDELRPLRKSLKRELEEGAEAIRRKQKEDIIKELNLTQYAIKGTDDEWKAALGEHGKSLISIKSLNKRPDDDQDEDMCNDIPGLKQKKKMMKFNKKKSLR</sequence>
<dbReference type="AlphaFoldDB" id="A0A7M7KFA1"/>
<evidence type="ECO:0000313" key="14">
    <source>
        <dbReference type="EnsemblMetazoa" id="XP_022660202"/>
    </source>
</evidence>
<dbReference type="RefSeq" id="XP_022660202.1">
    <property type="nucleotide sequence ID" value="XM_022804467.1"/>
</dbReference>
<dbReference type="InterPro" id="IPR000182">
    <property type="entry name" value="GNAT_dom"/>
</dbReference>